<dbReference type="Proteomes" id="UP000515156">
    <property type="component" value="Chromosome 2"/>
</dbReference>
<dbReference type="PROSITE" id="PS51352">
    <property type="entry name" value="THIOREDOXIN_2"/>
    <property type="match status" value="1"/>
</dbReference>
<keyword evidence="2" id="KW-0676">Redox-active center</keyword>
<dbReference type="PANTHER" id="PTHR46115">
    <property type="entry name" value="THIOREDOXIN-LIKE PROTEIN 1"/>
    <property type="match status" value="1"/>
</dbReference>
<protein>
    <submittedName>
        <fullName evidence="6">Thioredoxin-like</fullName>
    </submittedName>
</protein>
<dbReference type="InterPro" id="IPR013766">
    <property type="entry name" value="Thioredoxin_domain"/>
</dbReference>
<dbReference type="KEGG" id="muo:115462354"/>
<reference evidence="6" key="1">
    <citation type="submission" date="2025-08" db="UniProtKB">
        <authorList>
            <consortium name="RefSeq"/>
        </authorList>
    </citation>
    <scope>IDENTIFICATION</scope>
</reference>
<dbReference type="Pfam" id="PF00085">
    <property type="entry name" value="Thioredoxin"/>
    <property type="match status" value="1"/>
</dbReference>
<accession>A0A6P7X704</accession>
<dbReference type="SUPFAM" id="SSF52833">
    <property type="entry name" value="Thioredoxin-like"/>
    <property type="match status" value="1"/>
</dbReference>
<dbReference type="AlphaFoldDB" id="A0A6P7X704"/>
<evidence type="ECO:0000256" key="2">
    <source>
        <dbReference type="ARBA" id="ARBA00023284"/>
    </source>
</evidence>
<feature type="domain" description="Thioredoxin" evidence="4">
    <location>
        <begin position="1"/>
        <end position="107"/>
    </location>
</feature>
<dbReference type="InterPro" id="IPR036249">
    <property type="entry name" value="Thioredoxin-like_sf"/>
</dbReference>
<keyword evidence="5" id="KW-1185">Reference proteome</keyword>
<keyword evidence="3" id="KW-1133">Transmembrane helix</keyword>
<evidence type="ECO:0000256" key="3">
    <source>
        <dbReference type="SAM" id="Phobius"/>
    </source>
</evidence>
<evidence type="ECO:0000259" key="4">
    <source>
        <dbReference type="PROSITE" id="PS51352"/>
    </source>
</evidence>
<evidence type="ECO:0000256" key="1">
    <source>
        <dbReference type="ARBA" id="ARBA00023157"/>
    </source>
</evidence>
<evidence type="ECO:0000313" key="5">
    <source>
        <dbReference type="Proteomes" id="UP000515156"/>
    </source>
</evidence>
<proteinExistence type="predicted"/>
<dbReference type="InParanoid" id="A0A6P7X704"/>
<sequence length="108" mass="12346">MVVREITSEEMFHQVLMMSYGTPVIAIFKASWCGACNSIIPYFHDLSNQFNGFLFLEIDVNKVQVLFDSFGIGLYPTFILFKGGYKRSEFNGADPSRLQAEIENLNNY</sequence>
<dbReference type="GeneID" id="115462354"/>
<feature type="transmembrane region" description="Helical" evidence="3">
    <location>
        <begin position="20"/>
        <end position="43"/>
    </location>
</feature>
<keyword evidence="3" id="KW-0812">Transmembrane</keyword>
<keyword evidence="1" id="KW-1015">Disulfide bond</keyword>
<dbReference type="OrthoDB" id="2121326at2759"/>
<feature type="transmembrane region" description="Helical" evidence="3">
    <location>
        <begin position="63"/>
        <end position="81"/>
    </location>
</feature>
<dbReference type="Gene3D" id="3.40.30.10">
    <property type="entry name" value="Glutaredoxin"/>
    <property type="match status" value="1"/>
</dbReference>
<dbReference type="CDD" id="cd02947">
    <property type="entry name" value="TRX_family"/>
    <property type="match status" value="1"/>
</dbReference>
<evidence type="ECO:0000313" key="6">
    <source>
        <dbReference type="RefSeq" id="XP_030048223.1"/>
    </source>
</evidence>
<dbReference type="RefSeq" id="XP_030048223.1">
    <property type="nucleotide sequence ID" value="XM_030192363.1"/>
</dbReference>
<keyword evidence="3" id="KW-0472">Membrane</keyword>
<gene>
    <name evidence="6" type="primary">LOC115462354</name>
</gene>
<name>A0A6P7X704_9AMPH</name>
<organism evidence="5 6">
    <name type="scientific">Microcaecilia unicolor</name>
    <dbReference type="NCBI Taxonomy" id="1415580"/>
    <lineage>
        <taxon>Eukaryota</taxon>
        <taxon>Metazoa</taxon>
        <taxon>Chordata</taxon>
        <taxon>Craniata</taxon>
        <taxon>Vertebrata</taxon>
        <taxon>Euteleostomi</taxon>
        <taxon>Amphibia</taxon>
        <taxon>Gymnophiona</taxon>
        <taxon>Siphonopidae</taxon>
        <taxon>Microcaecilia</taxon>
    </lineage>
</organism>